<comment type="caution">
    <text evidence="7">Lacks conserved residue(s) required for the propagation of feature annotation.</text>
</comment>
<dbReference type="HAMAP" id="MF_00210">
    <property type="entry name" value="EPSP_synth"/>
    <property type="match status" value="1"/>
</dbReference>
<dbReference type="InterPro" id="IPR023193">
    <property type="entry name" value="EPSP_synthase_CS"/>
</dbReference>
<feature type="active site" description="Proton acceptor" evidence="7">
    <location>
        <position position="288"/>
    </location>
</feature>
<dbReference type="Gene3D" id="3.65.10.10">
    <property type="entry name" value="Enolpyruvate transferase domain"/>
    <property type="match status" value="3"/>
</dbReference>
<comment type="subunit">
    <text evidence="7">Monomer.</text>
</comment>
<evidence type="ECO:0000256" key="7">
    <source>
        <dbReference type="HAMAP-Rule" id="MF_00210"/>
    </source>
</evidence>
<feature type="binding site" evidence="7">
    <location>
        <position position="21"/>
    </location>
    <ligand>
        <name>phosphoenolpyruvate</name>
        <dbReference type="ChEBI" id="CHEBI:58702"/>
    </ligand>
</feature>
<dbReference type="InterPro" id="IPR006264">
    <property type="entry name" value="EPSP_synthase"/>
</dbReference>
<dbReference type="PANTHER" id="PTHR21090">
    <property type="entry name" value="AROM/DEHYDROQUINATE SYNTHASE"/>
    <property type="match status" value="1"/>
</dbReference>
<feature type="binding site" evidence="7">
    <location>
        <position position="26"/>
    </location>
    <ligand>
        <name>3-phosphoshikimate</name>
        <dbReference type="ChEBI" id="CHEBI:145989"/>
    </ligand>
</feature>
<gene>
    <name evidence="7" type="primary">aroA</name>
    <name evidence="9" type="ORF">IAD06_09250</name>
</gene>
<feature type="binding site" evidence="7">
    <location>
        <position position="144"/>
    </location>
    <ligand>
        <name>3-phosphoshikimate</name>
        <dbReference type="ChEBI" id="CHEBI:145989"/>
    </ligand>
</feature>
<keyword evidence="7" id="KW-0963">Cytoplasm</keyword>
<feature type="binding site" evidence="7">
    <location>
        <position position="171"/>
    </location>
    <ligand>
        <name>3-phosphoshikimate</name>
        <dbReference type="ChEBI" id="CHEBI:145989"/>
    </ligand>
</feature>
<feature type="binding site" evidence="7">
    <location>
        <position position="69"/>
    </location>
    <ligand>
        <name>phosphoenolpyruvate</name>
        <dbReference type="ChEBI" id="CHEBI:58702"/>
    </ligand>
</feature>
<comment type="caution">
    <text evidence="9">The sequence shown here is derived from an EMBL/GenBank/DDBJ whole genome shotgun (WGS) entry which is preliminary data.</text>
</comment>
<accession>A0A9D1GFR6</accession>
<keyword evidence="5 7" id="KW-0057">Aromatic amino acid biosynthesis</keyword>
<evidence type="ECO:0000256" key="1">
    <source>
        <dbReference type="ARBA" id="ARBA00004811"/>
    </source>
</evidence>
<feature type="domain" description="Enolpyruvate transferase" evidence="8">
    <location>
        <begin position="8"/>
        <end position="58"/>
    </location>
</feature>
<evidence type="ECO:0000259" key="8">
    <source>
        <dbReference type="Pfam" id="PF00275"/>
    </source>
</evidence>
<feature type="domain" description="Enolpyruvate transferase" evidence="8">
    <location>
        <begin position="64"/>
        <end position="398"/>
    </location>
</feature>
<dbReference type="EMBL" id="DVKT01000069">
    <property type="protein sequence ID" value="HIT40203.1"/>
    <property type="molecule type" value="Genomic_DNA"/>
</dbReference>
<dbReference type="CDD" id="cd01556">
    <property type="entry name" value="EPSP_synthase"/>
    <property type="match status" value="1"/>
</dbReference>
<dbReference type="SUPFAM" id="SSF55205">
    <property type="entry name" value="EPT/RTPC-like"/>
    <property type="match status" value="1"/>
</dbReference>
<dbReference type="PIRSF" id="PIRSF000505">
    <property type="entry name" value="EPSPS"/>
    <property type="match status" value="1"/>
</dbReference>
<evidence type="ECO:0000313" key="9">
    <source>
        <dbReference type="EMBL" id="HIT40203.1"/>
    </source>
</evidence>
<feature type="binding site" evidence="7">
    <location>
        <position position="364"/>
    </location>
    <ligand>
        <name>phosphoenolpyruvate</name>
        <dbReference type="ChEBI" id="CHEBI:58702"/>
    </ligand>
</feature>
<comment type="similarity">
    <text evidence="2 7">Belongs to the EPSP synthase family.</text>
</comment>
<feature type="binding site" evidence="7">
    <location>
        <position position="319"/>
    </location>
    <ligand>
        <name>phosphoenolpyruvate</name>
        <dbReference type="ChEBI" id="CHEBI:58702"/>
    </ligand>
</feature>
<feature type="binding site" evidence="7">
    <location>
        <position position="21"/>
    </location>
    <ligand>
        <name>3-phosphoshikimate</name>
        <dbReference type="ChEBI" id="CHEBI:145989"/>
    </ligand>
</feature>
<comment type="pathway">
    <text evidence="1 7">Metabolic intermediate biosynthesis; chorismate biosynthesis; chorismate from D-erythrose 4-phosphate and phosphoenolpyruvate: step 6/7.</text>
</comment>
<sequence length="408" mass="45688">MSIHLLAPERIDARIQLPSSKSICNRALILNALSGSKWLLGNLSDCDDTRVMVRAFEEGGPDFDIMAAGTAMRFLTAYLAQCEGVWTITGSERMRHRPIRLLVDALRSLGARIDYLGEEGFPPLRIYGKMLEGGRLMLSAGVSSQYISALLMVAPYMREGLILSLVGEMISKPYIMMTLSMMRQWGMDSVWNGNEIRVLPGRYKPVHFSVESDWSAASYWYEIAALVPGAVVELSGLHDVSVQGDSRVSEFFAHLGVETDFLHDGVRLRHVGMSDRSCLSVDLTNQPDLAQTLVVTCVLLHRPFCFTGLQSLKIKETDRIAALKCELAKLGYRITDREDSILEWNGEQTEAEHLPAIDTYDDHRMAMAFAPACIFYPGLEIRCPEVVSKSYPAFWEHLRQAGFEISRV</sequence>
<dbReference type="InterPro" id="IPR036968">
    <property type="entry name" value="Enolpyruvate_Tfrase_sf"/>
</dbReference>
<dbReference type="GO" id="GO:0009423">
    <property type="term" value="P:chorismate biosynthetic process"/>
    <property type="evidence" value="ECO:0007669"/>
    <property type="project" value="UniProtKB-UniRule"/>
</dbReference>
<protein>
    <recommendedName>
        <fullName evidence="7">3-phosphoshikimate 1-carboxyvinyltransferase</fullName>
        <ecNumber evidence="7">2.5.1.19</ecNumber>
    </recommendedName>
    <alternativeName>
        <fullName evidence="7">5-enolpyruvylshikimate-3-phosphate synthase</fullName>
        <shortName evidence="7">EPSP synthase</shortName>
        <shortName evidence="7">EPSPS</shortName>
    </alternativeName>
</protein>
<dbReference type="Pfam" id="PF00275">
    <property type="entry name" value="EPSP_synthase"/>
    <property type="match status" value="2"/>
</dbReference>
<evidence type="ECO:0000256" key="2">
    <source>
        <dbReference type="ARBA" id="ARBA00009948"/>
    </source>
</evidence>
<dbReference type="GO" id="GO:0008652">
    <property type="term" value="P:amino acid biosynthetic process"/>
    <property type="evidence" value="ECO:0007669"/>
    <property type="project" value="UniProtKB-KW"/>
</dbReference>
<feature type="binding site" evidence="7">
    <location>
        <position position="288"/>
    </location>
    <ligand>
        <name>3-phosphoshikimate</name>
        <dbReference type="ChEBI" id="CHEBI:145989"/>
    </ligand>
</feature>
<dbReference type="InterPro" id="IPR013792">
    <property type="entry name" value="RNA3'P_cycl/enolpyr_Trfase_a/b"/>
</dbReference>
<proteinExistence type="inferred from homology"/>
<feature type="binding site" evidence="7">
    <location>
        <position position="389"/>
    </location>
    <ligand>
        <name>phosphoenolpyruvate</name>
        <dbReference type="ChEBI" id="CHEBI:58702"/>
    </ligand>
</feature>
<organism evidence="9 10">
    <name type="scientific">Candidatus Caccoplasma intestinavium</name>
    <dbReference type="NCBI Taxonomy" id="2840716"/>
    <lineage>
        <taxon>Bacteria</taxon>
        <taxon>Pseudomonadati</taxon>
        <taxon>Bacteroidota</taxon>
        <taxon>Bacteroidia</taxon>
        <taxon>Bacteroidales</taxon>
        <taxon>Bacteroidaceae</taxon>
        <taxon>Bacteroidaceae incertae sedis</taxon>
        <taxon>Candidatus Caccoplasma</taxon>
    </lineage>
</organism>
<keyword evidence="4 7" id="KW-0808">Transferase</keyword>
<evidence type="ECO:0000256" key="5">
    <source>
        <dbReference type="ARBA" id="ARBA00023141"/>
    </source>
</evidence>
<dbReference type="PANTHER" id="PTHR21090:SF5">
    <property type="entry name" value="PENTAFUNCTIONAL AROM POLYPEPTIDE"/>
    <property type="match status" value="1"/>
</dbReference>
<evidence type="ECO:0000313" key="10">
    <source>
        <dbReference type="Proteomes" id="UP000886722"/>
    </source>
</evidence>
<reference evidence="9" key="1">
    <citation type="submission" date="2020-10" db="EMBL/GenBank/DDBJ databases">
        <authorList>
            <person name="Gilroy R."/>
        </authorList>
    </citation>
    <scope>NUCLEOTIDE SEQUENCE</scope>
    <source>
        <strain evidence="9">21143</strain>
    </source>
</reference>
<feature type="binding site" evidence="7">
    <location>
        <position position="97"/>
    </location>
    <ligand>
        <name>phosphoenolpyruvate</name>
        <dbReference type="ChEBI" id="CHEBI:58702"/>
    </ligand>
</feature>
<feature type="binding site" evidence="7">
    <location>
        <position position="145"/>
    </location>
    <ligand>
        <name>phosphoenolpyruvate</name>
        <dbReference type="ChEBI" id="CHEBI:58702"/>
    </ligand>
</feature>
<dbReference type="GO" id="GO:0005737">
    <property type="term" value="C:cytoplasm"/>
    <property type="evidence" value="ECO:0007669"/>
    <property type="project" value="UniProtKB-SubCell"/>
</dbReference>
<feature type="binding site" evidence="7">
    <location>
        <position position="143"/>
    </location>
    <ligand>
        <name>3-phosphoshikimate</name>
        <dbReference type="ChEBI" id="CHEBI:145989"/>
    </ligand>
</feature>
<feature type="binding site" evidence="7">
    <location>
        <position position="22"/>
    </location>
    <ligand>
        <name>3-phosphoshikimate</name>
        <dbReference type="ChEBI" id="CHEBI:145989"/>
    </ligand>
</feature>
<dbReference type="GO" id="GO:0009073">
    <property type="term" value="P:aromatic amino acid family biosynthetic process"/>
    <property type="evidence" value="ECO:0007669"/>
    <property type="project" value="UniProtKB-KW"/>
</dbReference>
<evidence type="ECO:0000256" key="6">
    <source>
        <dbReference type="ARBA" id="ARBA00044633"/>
    </source>
</evidence>
<evidence type="ECO:0000256" key="4">
    <source>
        <dbReference type="ARBA" id="ARBA00022679"/>
    </source>
</evidence>
<reference evidence="9" key="2">
    <citation type="journal article" date="2021" name="PeerJ">
        <title>Extensive microbial diversity within the chicken gut microbiome revealed by metagenomics and culture.</title>
        <authorList>
            <person name="Gilroy R."/>
            <person name="Ravi A."/>
            <person name="Getino M."/>
            <person name="Pursley I."/>
            <person name="Horton D.L."/>
            <person name="Alikhan N.F."/>
            <person name="Baker D."/>
            <person name="Gharbi K."/>
            <person name="Hall N."/>
            <person name="Watson M."/>
            <person name="Adriaenssens E.M."/>
            <person name="Foster-Nyarko E."/>
            <person name="Jarju S."/>
            <person name="Secka A."/>
            <person name="Antonio M."/>
            <person name="Oren A."/>
            <person name="Chaudhuri R.R."/>
            <person name="La Ragione R."/>
            <person name="Hildebrand F."/>
            <person name="Pallen M.J."/>
        </authorList>
    </citation>
    <scope>NUCLEOTIDE SEQUENCE</scope>
    <source>
        <strain evidence="9">21143</strain>
    </source>
</reference>
<dbReference type="Proteomes" id="UP000886722">
    <property type="component" value="Unassembled WGS sequence"/>
</dbReference>
<comment type="catalytic activity">
    <reaction evidence="6">
        <text>3-phosphoshikimate + phosphoenolpyruvate = 5-O-(1-carboxyvinyl)-3-phosphoshikimate + phosphate</text>
        <dbReference type="Rhea" id="RHEA:21256"/>
        <dbReference type="ChEBI" id="CHEBI:43474"/>
        <dbReference type="ChEBI" id="CHEBI:57701"/>
        <dbReference type="ChEBI" id="CHEBI:58702"/>
        <dbReference type="ChEBI" id="CHEBI:145989"/>
        <dbReference type="EC" id="2.5.1.19"/>
    </reaction>
    <physiologicalReaction direction="left-to-right" evidence="6">
        <dbReference type="Rhea" id="RHEA:21257"/>
    </physiologicalReaction>
</comment>
<feature type="binding site" evidence="7">
    <location>
        <position position="315"/>
    </location>
    <ligand>
        <name>3-phosphoshikimate</name>
        <dbReference type="ChEBI" id="CHEBI:145989"/>
    </ligand>
</feature>
<evidence type="ECO:0000256" key="3">
    <source>
        <dbReference type="ARBA" id="ARBA00022605"/>
    </source>
</evidence>
<comment type="subcellular location">
    <subcellularLocation>
        <location evidence="7">Cytoplasm</location>
    </subcellularLocation>
</comment>
<dbReference type="EC" id="2.5.1.19" evidence="7"/>
<dbReference type="InterPro" id="IPR001986">
    <property type="entry name" value="Enolpyruvate_Tfrase_dom"/>
</dbReference>
<name>A0A9D1GFR6_9BACT</name>
<dbReference type="PROSITE" id="PS00885">
    <property type="entry name" value="EPSP_SYNTHASE_2"/>
    <property type="match status" value="1"/>
</dbReference>
<comment type="function">
    <text evidence="7">Catalyzes the transfer of the enolpyruvyl moiety of phosphoenolpyruvate (PEP) to the 5-hydroxyl of shikimate-3-phosphate (S3P) to produce enolpyruvyl shikimate-3-phosphate and inorganic phosphate.</text>
</comment>
<feature type="binding site" evidence="7">
    <location>
        <position position="145"/>
    </location>
    <ligand>
        <name>3-phosphoshikimate</name>
        <dbReference type="ChEBI" id="CHEBI:145989"/>
    </ligand>
</feature>
<dbReference type="GO" id="GO:0003866">
    <property type="term" value="F:3-phosphoshikimate 1-carboxyvinyltransferase activity"/>
    <property type="evidence" value="ECO:0007669"/>
    <property type="project" value="UniProtKB-UniRule"/>
</dbReference>
<dbReference type="AlphaFoldDB" id="A0A9D1GFR6"/>
<keyword evidence="3 7" id="KW-0028">Amino-acid biosynthesis</keyword>